<dbReference type="InterPro" id="IPR024524">
    <property type="entry name" value="DUF3800"/>
</dbReference>
<accession>A0A7W6J8M2</accession>
<sequence>MTRYRMFVDDTGNVHNSTSNHPQQRYAGVVGVIFANDYLENVFRPGFDRLRERHFGRLEDGSLPILHLRKMKSAGRESIFGCLNDPAKRARWEADCLSMFRRAQFSVIAVGIDKVEFYARHPEWQGSVYDLLVGNAVERYFYFLRNRGQGDVEAEATNSRLDRELKALYRNFFENGTDHIPGHRLQKCLTSREIKIKPKSSENIGLQFADLLASCCLAHLKHLYGSGPPLAGMAADIVRILEERKYYRRTDDSSPHGFGRIWRP</sequence>
<comment type="caution">
    <text evidence="1">The sequence shown here is derived from an EMBL/GenBank/DDBJ whole genome shotgun (WGS) entry which is preliminary data.</text>
</comment>
<dbReference type="Pfam" id="PF12686">
    <property type="entry name" value="DUF3800"/>
    <property type="match status" value="1"/>
</dbReference>
<dbReference type="RefSeq" id="WP_183368090.1">
    <property type="nucleotide sequence ID" value="NZ_JACIEZ010000012.1"/>
</dbReference>
<keyword evidence="2" id="KW-1185">Reference proteome</keyword>
<dbReference type="Proteomes" id="UP000528286">
    <property type="component" value="Unassembled WGS sequence"/>
</dbReference>
<evidence type="ECO:0000313" key="2">
    <source>
        <dbReference type="Proteomes" id="UP000528286"/>
    </source>
</evidence>
<evidence type="ECO:0000313" key="1">
    <source>
        <dbReference type="EMBL" id="MBB4066836.1"/>
    </source>
</evidence>
<dbReference type="AlphaFoldDB" id="A0A7W6J8M2"/>
<gene>
    <name evidence="1" type="ORF">GGR23_004063</name>
</gene>
<name>A0A7W6J8M2_9HYPH</name>
<protein>
    <recommendedName>
        <fullName evidence="3">DUF3800 domain-containing protein</fullName>
    </recommendedName>
</protein>
<proteinExistence type="predicted"/>
<evidence type="ECO:0008006" key="3">
    <source>
        <dbReference type="Google" id="ProtNLM"/>
    </source>
</evidence>
<reference evidence="1 2" key="1">
    <citation type="submission" date="2020-08" db="EMBL/GenBank/DDBJ databases">
        <title>Genomic Encyclopedia of Type Strains, Phase IV (KMG-IV): sequencing the most valuable type-strain genomes for metagenomic binning, comparative biology and taxonomic classification.</title>
        <authorList>
            <person name="Goeker M."/>
        </authorList>
    </citation>
    <scope>NUCLEOTIDE SEQUENCE [LARGE SCALE GENOMIC DNA]</scope>
    <source>
        <strain evidence="1 2">DSM 29853</strain>
    </source>
</reference>
<dbReference type="EMBL" id="JACIEZ010000012">
    <property type="protein sequence ID" value="MBB4066836.1"/>
    <property type="molecule type" value="Genomic_DNA"/>
</dbReference>
<organism evidence="1 2">
    <name type="scientific">Gellertiella hungarica</name>
    <dbReference type="NCBI Taxonomy" id="1572859"/>
    <lineage>
        <taxon>Bacteria</taxon>
        <taxon>Pseudomonadati</taxon>
        <taxon>Pseudomonadota</taxon>
        <taxon>Alphaproteobacteria</taxon>
        <taxon>Hyphomicrobiales</taxon>
        <taxon>Rhizobiaceae</taxon>
        <taxon>Gellertiella</taxon>
    </lineage>
</organism>